<feature type="transmembrane region" description="Helical" evidence="1">
    <location>
        <begin position="7"/>
        <end position="27"/>
    </location>
</feature>
<accession>A0ABY4RME4</accession>
<sequence length="3222" mass="323666">MAVKQKSIYAIGFAVMFLLILAGLMTFHANASTSRWTDGNHADTSWFDNYTEFQTYTIDTPAKLAGVAKLVNAGKNANNVQINGFSGKTLEVNQDLDLSAYLWVPIGTEANPFKGTLITAHGATIEISGMKISDNTMYSGFIGYMDGATVGGFHFTETGAISLSSVTSDVYAGTAVGKMVNNSILYDITSNVPVTVDSSNRDTYVGGIVGQGAGTLSNLRNNGAVTASGGNVYAGGVTGSVYGKMVKIWNTGALNATGKADQSVYAGGIVGYSPLSIAMNQDNTIISNSGAVTVAGGSKLYAGGIVGKANGVLNFSAATTNSAAVTINAPAAAGTYVGGLAGSLGTGNADLPFGNTGAVTNNGGTGVHTGGLAGYIEGAFSWKKGYVNNVAVTAMGKDHVYTGGLFGYATGDLALNGAGKNTGAIRVSGALSGQPDEAYTGGLIGYAEQRVLLQDGSPSAYENSGSITVSGGTGVYTGGIVSNRAYARTDATQTSTVETSNVSSVGNLTVSGKTKLYTGGFIGMVGADSPDKQITNVSFASDITVTAAASAPGSTISTGGVVGYFAGGGTVSGASFKRTPAGVVDGVPTYKGGTITSTGGGAGTYAGGIAGYVDGGSIAGANVGNTAGSYTQLVSDGFVGGVAGYLNGSVSHAAVQYAGVTVQTADGFAGGIAGTAQGSISGATVGDAAAAGSDSVQLAAAAGIDRLTAGGIVGRNEGPLAVTDALVTRIALLNEAGRTDYSLGAVAGVLTPEAQLGAAGSPLQVKQMAIEVNADNSQVGGAVGVNRAHQAFLSIEGVTVEIPANGIKFGGAAGVQDTAQGSEAADGFVIKAEDIAVTAAGDHLQIGGLFGQNRSVAPKGLAENVRVTASGTANQVGGIAGNNTGTIAGATAKAHQLEINGEASEAGGIAGRSEAPDGSASPAVISNAWVHAGEGTLIKATGVSDVIGGIAGYAERTEIKDSVVDAALPDYATLSYDGVNTIAGGIAGKIENGSITGDASKTNADNVFIVGSAAAASSYAGGIAGYNDKTRVEKVFSGSVNLVISGPNAVVGGMTGYNLGTDTAVIINNNTDALSLKVTPTAASPIVGGITGINDRRAGDPSAEPGKAVSTIQNSRIVGTILVSAESAVTGGLVGENRSLIANNSISDKISVTSEGNSGIVGGLAGLNTENGILYYTYSNANLSIAGEHTMGGGLAGENRGQVTASYVDIAITGNAHGVAGDSVYLGGLIGRNSGNVDKSYSVSTVTARGSYSIVGGLVGEHAAGAITNSYAAKEVIAGADHSYAGGLLGRITNGTVTTAYSAGKVTAAEGSYAGGFAGRYDNNSKELLYKAYYVKDVDNDINGDLPDFADGSFLWLNAQARLTTILAATLKDRSYFPGLSGWDFNTIWRYGSLDAEYKYPELIRTANDGGETGGGEDVNANINWYVRDKGAITFEVKSEAELAGLAAIVNGTIPGVSQFSFEGRTIKVVKPIHIQSKQWIPIGFNEESAFQGSFDGGDQLIDGLTLTAPANSLYSGLFGVIGQKAKVDRVKLEPLSVTGQQYAGSLAGLNKGAVSHISVKLTGSAAISGSTAGGMIGKNSGTLSELTLSSESGARVEATGTNPIAGGFIGENTVALHPGIVKFTTIGGNVASSAANATIGGLVGKQAGDVSGLSIDTAAQLSASGAGSTAGGLIGQYVSGKADALRLSFTADSKLEAPGAGSILGGLIGQSGADNPIHQAEVAAAADTWVMTGNGTVGGIVGSKEGQGISAFDLDQVKAGQLNLATYDSSENAVLGGIAGKLAHAAVRDAAVSGVLRAAGKSVAAGGIAGQAEDSILYMLDVKSDIHSVSGAGDGIVGGVAGMLSSSDVNKSFDFGKLAPFYQGVYNASVSSGAIQAAGTDNAGDLYVGGIAGRNDTASIYHSVSAAPIAVSGGKTVSAGGTAGFSSGIIVSTAAHNGIAADTSRVYHVGGIVGQAAGGEIHYSNAVSAAGEKIAVASAVTKPGMVPAAHVGGFVGTADNTLFADSFADIPVQVVCDNQDNTIYAGGFAGLLGDLDPAGSGTIKRAYAKGTVDVQGITGAYAGGFAGSADRYGIEGAYAAGSVANAGSDTRTGGFAGIVERAASVKNAYAVQGKVAASGVNYASRSYTGGFAGYNDGVIERAYAGTADVTMNVSGANAFSGALIGYNFRNASVTGSFYLGKLEPIGRSLAAAEAAKADSDLTSSYGFGRWNFDVDASFLSQYGSADIAVQSGRQFVGIVKLYNDADTTYYRLFNRTADAGPALNHLALGADISLEGAAWEPFAAFRGEFDGQGKTIRGLQGTAEDSAAYGFAAENYGTIKNVIFAETNITAGTNTGIVAGINHAGATISGIAISGSVKGADYTGGAAGTNEGTLTNISIPSLSVTGGEYIGGAAGLNKGMLSDIGIQSLNVAGAGYTGGVTGANEGELTKANIQSVNVTGAGYTGGVAGTNEGELTHADIQSANVTGSDYTGGVTGANGNKVAEVNAQAVIVTGASYIGGAAGSNKGTLSNVGIQALTLTGKDNIGGAVGINSGSAEHVSVNGSINAAGGTTGGIAGVNEGNISQAYSRGSIDMTKGAQPAVAGGIAGENRPSGVIGESFSYADLTIAADQATAGGIAGINRGTIVDTYYSGRLAAEGTAVVRAGGIAGYAAAGTIRDSLNDGEIGAAVNGLIIPGKTYFGGIAGLKEEAAAISNTAFNKQMLKSDTAYYSAAGVRTAGAAGEASGLTAKDLVSGSLPLTLSKERWQAVQGFYPQLVAFGDSLASKLSAAAVIPGEKDTIHQIRSEFGLTQDKDVVWSADPKEISIGSASGSLKGAMISSGSAVLKAAVGGESRSFTVNKPAFAFAETAQKPKAVSGSNPFTDKTSVALASDEANGTIYYTLDGSEPDRWSKVYSSPITLYGTTTIKAVTIAEDKEPSEIYSWTWTMREHSRGGGGGGGFALPAQPEPVITAKVGQKSVATDNGTPVTFAVNSKLTLSAPEGQTIYYTTDGTTPTKDSLRYTGELIITRNMTVKMITDQNDQVVTIECLVENAKYELKSDAGQVKYISGYDNDEFRPDATLNRYEITDMLKPLLNMEDVNVANMLSDVSSRKQDDVAFFTSAGIIDGYPDRTFGGDKGLTRAEFVVIMSRVLKLDIQETGEASLSDVSGHWAEKYINAFTKAGYVDGFPDGTFQPDSEMTRAQAVVLINRVIGKEKQDLPAAFSDLPSDHWAYQDIMAAKK</sequence>
<protein>
    <submittedName>
        <fullName evidence="3">Cellulosome-anchoring protein</fullName>
    </submittedName>
</protein>
<keyword evidence="4" id="KW-1185">Reference proteome</keyword>
<reference evidence="3" key="2">
    <citation type="journal article" date="2021" name="J Anim Sci Technol">
        <title>Complete genome sequence of Paenibacillus konkukensis sp. nov. SK3146 as a potential probiotic strain.</title>
        <authorList>
            <person name="Jung H.I."/>
            <person name="Park S."/>
            <person name="Niu K.M."/>
            <person name="Lee S.W."/>
            <person name="Kothari D."/>
            <person name="Yi K.J."/>
            <person name="Kim S.K."/>
        </authorList>
    </citation>
    <scope>NUCLEOTIDE SEQUENCE</scope>
    <source>
        <strain evidence="3">SK3146</strain>
    </source>
</reference>
<reference evidence="3" key="1">
    <citation type="submission" date="2018-02" db="EMBL/GenBank/DDBJ databases">
        <authorList>
            <person name="Kim S.-K."/>
            <person name="Jung H.-I."/>
            <person name="Lee S.-W."/>
        </authorList>
    </citation>
    <scope>NUCLEOTIDE SEQUENCE</scope>
    <source>
        <strain evidence="3">SK3146</strain>
    </source>
</reference>
<keyword evidence="1" id="KW-0812">Transmembrane</keyword>
<evidence type="ECO:0000256" key="1">
    <source>
        <dbReference type="SAM" id="Phobius"/>
    </source>
</evidence>
<dbReference type="Pfam" id="PF00395">
    <property type="entry name" value="SLH"/>
    <property type="match status" value="2"/>
</dbReference>
<dbReference type="PANTHER" id="PTHR43308">
    <property type="entry name" value="OUTER MEMBRANE PROTEIN ALPHA-RELATED"/>
    <property type="match status" value="1"/>
</dbReference>
<dbReference type="InterPro" id="IPR001119">
    <property type="entry name" value="SLH_dom"/>
</dbReference>
<evidence type="ECO:0000313" key="4">
    <source>
        <dbReference type="Proteomes" id="UP001057134"/>
    </source>
</evidence>
<keyword evidence="1" id="KW-0472">Membrane</keyword>
<proteinExistence type="predicted"/>
<dbReference type="Pfam" id="PF13290">
    <property type="entry name" value="CHB_HEX_C_1"/>
    <property type="match status" value="2"/>
</dbReference>
<evidence type="ECO:0000313" key="3">
    <source>
        <dbReference type="EMBL" id="UQZ83222.1"/>
    </source>
</evidence>
<dbReference type="Gene3D" id="2.160.20.110">
    <property type="match status" value="7"/>
</dbReference>
<dbReference type="InterPro" id="IPR051465">
    <property type="entry name" value="Cell_Envelope_Struct_Comp"/>
</dbReference>
<evidence type="ECO:0000259" key="2">
    <source>
        <dbReference type="PROSITE" id="PS51272"/>
    </source>
</evidence>
<gene>
    <name evidence="3" type="primary">ancA_4</name>
    <name evidence="3" type="ORF">SK3146_02383</name>
</gene>
<organism evidence="3 4">
    <name type="scientific">Paenibacillus konkukensis</name>
    <dbReference type="NCBI Taxonomy" id="2020716"/>
    <lineage>
        <taxon>Bacteria</taxon>
        <taxon>Bacillati</taxon>
        <taxon>Bacillota</taxon>
        <taxon>Bacilli</taxon>
        <taxon>Bacillales</taxon>
        <taxon>Paenibacillaceae</taxon>
        <taxon>Paenibacillus</taxon>
    </lineage>
</organism>
<dbReference type="InterPro" id="IPR059177">
    <property type="entry name" value="GH29D-like_dom"/>
</dbReference>
<dbReference type="EMBL" id="CP027059">
    <property type="protein sequence ID" value="UQZ83222.1"/>
    <property type="molecule type" value="Genomic_DNA"/>
</dbReference>
<name>A0ABY4RME4_9BACL</name>
<feature type="domain" description="SLH" evidence="2">
    <location>
        <begin position="3140"/>
        <end position="3203"/>
    </location>
</feature>
<dbReference type="PROSITE" id="PS51272">
    <property type="entry name" value="SLH"/>
    <property type="match status" value="2"/>
</dbReference>
<dbReference type="Proteomes" id="UP001057134">
    <property type="component" value="Chromosome"/>
</dbReference>
<feature type="domain" description="SLH" evidence="2">
    <location>
        <begin position="3080"/>
        <end position="3139"/>
    </location>
</feature>
<keyword evidence="1" id="KW-1133">Transmembrane helix</keyword>
<dbReference type="PANTHER" id="PTHR43308:SF5">
    <property type="entry name" value="S-LAYER PROTEIN _ PEPTIDOGLYCAN ENDO-BETA-N-ACETYLGLUCOSAMINIDASE"/>
    <property type="match status" value="1"/>
</dbReference>